<dbReference type="InterPro" id="IPR026832">
    <property type="entry name" value="Asteroid"/>
</dbReference>
<evidence type="ECO:0000313" key="5">
    <source>
        <dbReference type="Proteomes" id="UP000663828"/>
    </source>
</evidence>
<dbReference type="Proteomes" id="UP000663852">
    <property type="component" value="Unassembled WGS sequence"/>
</dbReference>
<evidence type="ECO:0000313" key="3">
    <source>
        <dbReference type="EMBL" id="CAF1356892.1"/>
    </source>
</evidence>
<dbReference type="InterPro" id="IPR039436">
    <property type="entry name" value="Asteroid_dom"/>
</dbReference>
<gene>
    <name evidence="3" type="ORF">EDS130_LOCUS33592</name>
    <name evidence="4" type="ORF">XAT740_LOCUS49680</name>
</gene>
<dbReference type="PANTHER" id="PTHR15665">
    <property type="entry name" value="ASTEROID PROTEIN"/>
    <property type="match status" value="1"/>
</dbReference>
<keyword evidence="5" id="KW-1185">Reference proteome</keyword>
<evidence type="ECO:0000259" key="2">
    <source>
        <dbReference type="Pfam" id="PF12813"/>
    </source>
</evidence>
<evidence type="ECO:0000313" key="4">
    <source>
        <dbReference type="EMBL" id="CAF1616873.1"/>
    </source>
</evidence>
<reference evidence="4" key="1">
    <citation type="submission" date="2021-02" db="EMBL/GenBank/DDBJ databases">
        <authorList>
            <person name="Nowell W R."/>
        </authorList>
    </citation>
    <scope>NUCLEOTIDE SEQUENCE</scope>
</reference>
<dbReference type="Gene3D" id="3.40.50.1010">
    <property type="entry name" value="5'-nuclease"/>
    <property type="match status" value="1"/>
</dbReference>
<comment type="caution">
    <text evidence="4">The sequence shown here is derived from an EMBL/GenBank/DDBJ whole genome shotgun (WGS) entry which is preliminary data.</text>
</comment>
<dbReference type="PANTHER" id="PTHR15665:SF1">
    <property type="entry name" value="PROTEIN ASTEROID HOMOLOG 1"/>
    <property type="match status" value="1"/>
</dbReference>
<dbReference type="EMBL" id="CAJNOR010007417">
    <property type="protein sequence ID" value="CAF1616873.1"/>
    <property type="molecule type" value="Genomic_DNA"/>
</dbReference>
<organism evidence="4 5">
    <name type="scientific">Adineta ricciae</name>
    <name type="common">Rotifer</name>
    <dbReference type="NCBI Taxonomy" id="249248"/>
    <lineage>
        <taxon>Eukaryota</taxon>
        <taxon>Metazoa</taxon>
        <taxon>Spiralia</taxon>
        <taxon>Gnathifera</taxon>
        <taxon>Rotifera</taxon>
        <taxon>Eurotatoria</taxon>
        <taxon>Bdelloidea</taxon>
        <taxon>Adinetida</taxon>
        <taxon>Adinetidae</taxon>
        <taxon>Adineta</taxon>
    </lineage>
</organism>
<dbReference type="Pfam" id="PF12813">
    <property type="entry name" value="XPG_I_2"/>
    <property type="match status" value="1"/>
</dbReference>
<accession>A0A816C198</accession>
<name>A0A816C198_ADIRI</name>
<evidence type="ECO:0000256" key="1">
    <source>
        <dbReference type="ARBA" id="ARBA00007398"/>
    </source>
</evidence>
<dbReference type="AlphaFoldDB" id="A0A816C198"/>
<dbReference type="EMBL" id="CAJNOJ010000270">
    <property type="protein sequence ID" value="CAF1356892.1"/>
    <property type="molecule type" value="Genomic_DNA"/>
</dbReference>
<dbReference type="Proteomes" id="UP000663828">
    <property type="component" value="Unassembled WGS sequence"/>
</dbReference>
<sequence length="620" mass="73435">MCFSFFPTLVNDYIFVNNGTSKWINLKGQKIIVDGYSFFYYMYYEAQTEDQGKCMVERKTISQFSYDGLWEKFQDRLKRLKEHCGDVLVVLDGVFHRHERRRSEPERESSVKFNHSSNGIPTLLREELRSVLKSLDIDVFVAPGEADPMIVRMAREHHAYILARDSDYHLYELPTGYIPLPTLDFSTLKGKYYQMKDVFEKLTQRCVALWATTIAYDFISLDDLEKHFPINNDLPDAKKFRRWLDDSQSDDEKRQRLTCQFGLLRYIQDVDESEAFKKIISLILPQDQLEFEQIMKSYTESPSPTPLVTYNSNEFPQFLEDLYVNGQLDYAIVRFLSHREILRGWQGNHPTHLNLLIPMCYMLLKWDNSFVKDHNIHSWIVTFHGKTYDLLEYIQNDDLVSLDEFICYEGKKRRTFLLSCVDFALESSIDWRKVHRDYKIWCSLVKLWLKTQTTKSNVLEGTLIALIVSFLKYSLLDTYGETEDRSEIDATALDKPYRQYSYSKLKNHFSREKCFELRKKIRKYANVYVPNEIIDKELNECEQFYKELSIINQFSKQPFDMPPPRSCFNISTARLAVRLSQSKKIWKDVQSFCSDKDPFLFDFIEELYRFVSVGSILTFK</sequence>
<dbReference type="InterPro" id="IPR029060">
    <property type="entry name" value="PIN-like_dom_sf"/>
</dbReference>
<dbReference type="SUPFAM" id="SSF88723">
    <property type="entry name" value="PIN domain-like"/>
    <property type="match status" value="1"/>
</dbReference>
<proteinExistence type="inferred from homology"/>
<feature type="domain" description="Asteroid" evidence="2">
    <location>
        <begin position="136"/>
        <end position="207"/>
    </location>
</feature>
<comment type="similarity">
    <text evidence="1">Belongs to the asteroid family.</text>
</comment>
<dbReference type="OrthoDB" id="25987at2759"/>
<protein>
    <recommendedName>
        <fullName evidence="2">Asteroid domain-containing protein</fullName>
    </recommendedName>
</protein>